<evidence type="ECO:0000256" key="3">
    <source>
        <dbReference type="ARBA" id="ARBA00022801"/>
    </source>
</evidence>
<dbReference type="Pfam" id="PF01470">
    <property type="entry name" value="Peptidase_C15"/>
    <property type="match status" value="1"/>
</dbReference>
<dbReference type="GO" id="GO:0008234">
    <property type="term" value="F:cysteine-type peptidase activity"/>
    <property type="evidence" value="ECO:0007669"/>
    <property type="project" value="UniProtKB-KW"/>
</dbReference>
<dbReference type="PANTHER" id="PTHR23402:SF1">
    <property type="entry name" value="PYROGLUTAMYL-PEPTIDASE I"/>
    <property type="match status" value="1"/>
</dbReference>
<dbReference type="GO" id="GO:0006508">
    <property type="term" value="P:proteolysis"/>
    <property type="evidence" value="ECO:0007669"/>
    <property type="project" value="UniProtKB-KW"/>
</dbReference>
<dbReference type="InterPro" id="IPR036440">
    <property type="entry name" value="Peptidase_C15-like_sf"/>
</dbReference>
<gene>
    <name evidence="5" type="ORF">CTEN210_10873</name>
</gene>
<evidence type="ECO:0000313" key="6">
    <source>
        <dbReference type="Proteomes" id="UP001054902"/>
    </source>
</evidence>
<name>A0AAD3CYM1_9STRA</name>
<protein>
    <recommendedName>
        <fullName evidence="7">Pyroglutamyl-peptidase I</fullName>
    </recommendedName>
</protein>
<dbReference type="InterPro" id="IPR016125">
    <property type="entry name" value="Peptidase_C15-like"/>
</dbReference>
<accession>A0AAD3CYM1</accession>
<dbReference type="Gene3D" id="3.40.630.20">
    <property type="entry name" value="Peptidase C15, pyroglutamyl peptidase I-like"/>
    <property type="match status" value="1"/>
</dbReference>
<dbReference type="Proteomes" id="UP001054902">
    <property type="component" value="Unassembled WGS sequence"/>
</dbReference>
<evidence type="ECO:0000313" key="5">
    <source>
        <dbReference type="EMBL" id="GFH54397.1"/>
    </source>
</evidence>
<comment type="caution">
    <text evidence="5">The sequence shown here is derived from an EMBL/GenBank/DDBJ whole genome shotgun (WGS) entry which is preliminary data.</text>
</comment>
<dbReference type="AlphaFoldDB" id="A0AAD3CYM1"/>
<dbReference type="FunFam" id="3.40.630.20:FF:000003">
    <property type="entry name" value="Pyrrolidone-carboxylate peptidase isoform A"/>
    <property type="match status" value="1"/>
</dbReference>
<keyword evidence="4" id="KW-0788">Thiol protease</keyword>
<proteinExistence type="inferred from homology"/>
<keyword evidence="2" id="KW-0645">Protease</keyword>
<keyword evidence="6" id="KW-1185">Reference proteome</keyword>
<reference evidence="5 6" key="1">
    <citation type="journal article" date="2021" name="Sci. Rep.">
        <title>The genome of the diatom Chaetoceros tenuissimus carries an ancient integrated fragment of an extant virus.</title>
        <authorList>
            <person name="Hongo Y."/>
            <person name="Kimura K."/>
            <person name="Takaki Y."/>
            <person name="Yoshida Y."/>
            <person name="Baba S."/>
            <person name="Kobayashi G."/>
            <person name="Nagasaki K."/>
            <person name="Hano T."/>
            <person name="Tomaru Y."/>
        </authorList>
    </citation>
    <scope>NUCLEOTIDE SEQUENCE [LARGE SCALE GENOMIC DNA]</scope>
    <source>
        <strain evidence="5 6">NIES-3715</strain>
    </source>
</reference>
<comment type="similarity">
    <text evidence="1">Belongs to the peptidase C15 family.</text>
</comment>
<dbReference type="PANTHER" id="PTHR23402">
    <property type="entry name" value="PROTEASE FAMILY C15 PYROGLUTAMYL-PEPTIDASE I-RELATED"/>
    <property type="match status" value="1"/>
</dbReference>
<evidence type="ECO:0000256" key="1">
    <source>
        <dbReference type="ARBA" id="ARBA00006641"/>
    </source>
</evidence>
<organism evidence="5 6">
    <name type="scientific">Chaetoceros tenuissimus</name>
    <dbReference type="NCBI Taxonomy" id="426638"/>
    <lineage>
        <taxon>Eukaryota</taxon>
        <taxon>Sar</taxon>
        <taxon>Stramenopiles</taxon>
        <taxon>Ochrophyta</taxon>
        <taxon>Bacillariophyta</taxon>
        <taxon>Coscinodiscophyceae</taxon>
        <taxon>Chaetocerotophycidae</taxon>
        <taxon>Chaetocerotales</taxon>
        <taxon>Chaetocerotaceae</taxon>
        <taxon>Chaetoceros</taxon>
    </lineage>
</organism>
<dbReference type="EMBL" id="BLLK01000047">
    <property type="protein sequence ID" value="GFH54397.1"/>
    <property type="molecule type" value="Genomic_DNA"/>
</dbReference>
<evidence type="ECO:0000256" key="2">
    <source>
        <dbReference type="ARBA" id="ARBA00022670"/>
    </source>
</evidence>
<dbReference type="SUPFAM" id="SSF53182">
    <property type="entry name" value="Pyrrolidone carboxyl peptidase (pyroglutamate aminopeptidase)"/>
    <property type="match status" value="1"/>
</dbReference>
<evidence type="ECO:0000256" key="4">
    <source>
        <dbReference type="ARBA" id="ARBA00022807"/>
    </source>
</evidence>
<sequence length="238" mass="27072">MEDVNIVFYVTGFGKFGGVNANPTTFIVEYMEKELSSQSKMKSTKIVEVAGSTAKQEVQVIIDDIKDKYISNSVESIDRRVHIVILHFGVNHMKKKTPMFQLEQNAFNEANFRIADELGWKPTKEPIDATQKISHRFSTDLNVKRIKDHLVGKGFDVCTSGDAGRFVCNYIYYSTLKQIAQLETPENLEIHGLFVHVPKFEGIEESIQFNFSLELLDSIEEAIIAKDKKDQKKKSKTS</sequence>
<evidence type="ECO:0008006" key="7">
    <source>
        <dbReference type="Google" id="ProtNLM"/>
    </source>
</evidence>
<keyword evidence="3" id="KW-0378">Hydrolase</keyword>